<comment type="caution">
    <text evidence="1">The sequence shown here is derived from an EMBL/GenBank/DDBJ whole genome shotgun (WGS) entry which is preliminary data.</text>
</comment>
<sequence>MTANGSNWPVGQHTHRILMQSGRLIGMGCLLASLALPWQFAHAGAREQAQRMHERLTGVRPSAGVLETMALDIQGGNALQAAYTAMDDRAFYDVTLKNFAAPWTNEAQSSFVPLNDYTATVIGVVRDERDFRTILYDDILYVGDGALNLPPYAIDNNDHYRELEAGGYSLQDHLDATTQSSRNGLPSTATAGVMTSRAAARAFFSAGTNRAMFRFTLMNHLCNDLEQVNDVTRPPDRIRQDVSRSPGGDSRVFLNNCVGCHSGMDPLAQAFAYYDFEYEADNDPDGNLGRLVYNTVGATDPDTGTRVQGKYLINAANFEPGYITRDDRWDNYWRAGPNRRLGWDSAQNPEGGGYGAKSMGQELAHSDAFAECQAKKVFRTVCLRDPVDGADRSQIATMVSNLRASGFKLKRSFADSAVYCMGD</sequence>
<evidence type="ECO:0000313" key="2">
    <source>
        <dbReference type="Proteomes" id="UP001269819"/>
    </source>
</evidence>
<reference evidence="1 2" key="1">
    <citation type="submission" date="2023-10" db="EMBL/GenBank/DDBJ databases">
        <title>Characteristics and mechanism of a salt-tolerant marine origin heterotrophic nitrifying- aerobic denitrifying bacteria Marinobacter xestospongiae HN1.</title>
        <authorList>
            <person name="Qi R."/>
        </authorList>
    </citation>
    <scope>NUCLEOTIDE SEQUENCE [LARGE SCALE GENOMIC DNA]</scope>
    <source>
        <strain evidence="1 2">HN1</strain>
    </source>
</reference>
<evidence type="ECO:0008006" key="3">
    <source>
        <dbReference type="Google" id="ProtNLM"/>
    </source>
</evidence>
<organism evidence="1 2">
    <name type="scientific">Marinobacter xestospongiae</name>
    <dbReference type="NCBI Taxonomy" id="994319"/>
    <lineage>
        <taxon>Bacteria</taxon>
        <taxon>Pseudomonadati</taxon>
        <taxon>Pseudomonadota</taxon>
        <taxon>Gammaproteobacteria</taxon>
        <taxon>Pseudomonadales</taxon>
        <taxon>Marinobacteraceae</taxon>
        <taxon>Marinobacter</taxon>
    </lineage>
</organism>
<gene>
    <name evidence="1" type="ORF">RYS15_00905</name>
</gene>
<evidence type="ECO:0000313" key="1">
    <source>
        <dbReference type="EMBL" id="MDV2077216.1"/>
    </source>
</evidence>
<dbReference type="EMBL" id="JAWIIJ010000001">
    <property type="protein sequence ID" value="MDV2077216.1"/>
    <property type="molecule type" value="Genomic_DNA"/>
</dbReference>
<dbReference type="RefSeq" id="WP_316972211.1">
    <property type="nucleotide sequence ID" value="NZ_JAWIIJ010000001.1"/>
</dbReference>
<keyword evidence="2" id="KW-1185">Reference proteome</keyword>
<proteinExistence type="predicted"/>
<protein>
    <recommendedName>
        <fullName evidence="3">DUF1585 domain-containing protein</fullName>
    </recommendedName>
</protein>
<dbReference type="Proteomes" id="UP001269819">
    <property type="component" value="Unassembled WGS sequence"/>
</dbReference>
<name>A0ABU3VSG8_9GAMM</name>
<accession>A0ABU3VSG8</accession>